<dbReference type="RefSeq" id="WP_196987208.1">
    <property type="nucleotide sequence ID" value="NZ_JADWYS010000001.1"/>
</dbReference>
<keyword evidence="1" id="KW-1133">Transmembrane helix</keyword>
<proteinExistence type="predicted"/>
<name>A0A931H683_9BURK</name>
<organism evidence="2 3">
    <name type="scientific">Caenimonas aquaedulcis</name>
    <dbReference type="NCBI Taxonomy" id="2793270"/>
    <lineage>
        <taxon>Bacteria</taxon>
        <taxon>Pseudomonadati</taxon>
        <taxon>Pseudomonadota</taxon>
        <taxon>Betaproteobacteria</taxon>
        <taxon>Burkholderiales</taxon>
        <taxon>Comamonadaceae</taxon>
        <taxon>Caenimonas</taxon>
    </lineage>
</organism>
<evidence type="ECO:0000313" key="2">
    <source>
        <dbReference type="EMBL" id="MBG9389410.1"/>
    </source>
</evidence>
<gene>
    <name evidence="2" type="ORF">I5803_15370</name>
</gene>
<keyword evidence="3" id="KW-1185">Reference proteome</keyword>
<comment type="caution">
    <text evidence="2">The sequence shown here is derived from an EMBL/GenBank/DDBJ whole genome shotgun (WGS) entry which is preliminary data.</text>
</comment>
<protein>
    <submittedName>
        <fullName evidence="2">Uncharacterized protein</fullName>
    </submittedName>
</protein>
<feature type="transmembrane region" description="Helical" evidence="1">
    <location>
        <begin position="38"/>
        <end position="60"/>
    </location>
</feature>
<evidence type="ECO:0000256" key="1">
    <source>
        <dbReference type="SAM" id="Phobius"/>
    </source>
</evidence>
<dbReference type="Proteomes" id="UP000651050">
    <property type="component" value="Unassembled WGS sequence"/>
</dbReference>
<sequence length="72" mass="7728">MYTLSMHRIAFSALFFAALAALVTGVVAAWGMQLSPVLGLASLVVSGLLFWGVAALHNAVREARWDAGQRLR</sequence>
<dbReference type="EMBL" id="JADWYS010000001">
    <property type="protein sequence ID" value="MBG9389410.1"/>
    <property type="molecule type" value="Genomic_DNA"/>
</dbReference>
<dbReference type="AlphaFoldDB" id="A0A931H683"/>
<keyword evidence="1" id="KW-0812">Transmembrane</keyword>
<reference evidence="2" key="1">
    <citation type="submission" date="2020-11" db="EMBL/GenBank/DDBJ databases">
        <title>Bacterial whole genome sequence for Caenimonas sp. DR4.4.</title>
        <authorList>
            <person name="Le V."/>
            <person name="Ko S.-R."/>
            <person name="Ahn C.-Y."/>
            <person name="Oh H.-M."/>
        </authorList>
    </citation>
    <scope>NUCLEOTIDE SEQUENCE</scope>
    <source>
        <strain evidence="2">DR4.4</strain>
    </source>
</reference>
<accession>A0A931H683</accession>
<keyword evidence="1" id="KW-0472">Membrane</keyword>
<evidence type="ECO:0000313" key="3">
    <source>
        <dbReference type="Proteomes" id="UP000651050"/>
    </source>
</evidence>